<dbReference type="SUPFAM" id="SSF74784">
    <property type="entry name" value="Translin"/>
    <property type="match status" value="1"/>
</dbReference>
<comment type="similarity">
    <text evidence="3">Belongs to the translin family.</text>
</comment>
<organism evidence="7 8">
    <name type="scientific">Somion occarium</name>
    <dbReference type="NCBI Taxonomy" id="3059160"/>
    <lineage>
        <taxon>Eukaryota</taxon>
        <taxon>Fungi</taxon>
        <taxon>Dikarya</taxon>
        <taxon>Basidiomycota</taxon>
        <taxon>Agaricomycotina</taxon>
        <taxon>Agaricomycetes</taxon>
        <taxon>Polyporales</taxon>
        <taxon>Cerrenaceae</taxon>
        <taxon>Somion</taxon>
    </lineage>
</organism>
<evidence type="ECO:0000256" key="2">
    <source>
        <dbReference type="ARBA" id="ARBA00004496"/>
    </source>
</evidence>
<gene>
    <name evidence="7" type="ORF">GFSPODELE1_LOCUS1172</name>
</gene>
<dbReference type="InterPro" id="IPR002848">
    <property type="entry name" value="Translin_fam"/>
</dbReference>
<accession>A0ABP1CL67</accession>
<comment type="subcellular location">
    <subcellularLocation>
        <location evidence="2">Cytoplasm</location>
    </subcellularLocation>
    <subcellularLocation>
        <location evidence="1">Nucleus</location>
    </subcellularLocation>
</comment>
<dbReference type="EMBL" id="OZ037944">
    <property type="protein sequence ID" value="CAL1696416.1"/>
    <property type="molecule type" value="Genomic_DNA"/>
</dbReference>
<proteinExistence type="inferred from homology"/>
<evidence type="ECO:0000256" key="3">
    <source>
        <dbReference type="ARBA" id="ARBA00005902"/>
    </source>
</evidence>
<name>A0ABP1CL67_9APHY</name>
<keyword evidence="4" id="KW-0963">Cytoplasm</keyword>
<evidence type="ECO:0000256" key="5">
    <source>
        <dbReference type="ARBA" id="ARBA00023242"/>
    </source>
</evidence>
<dbReference type="Proteomes" id="UP001497453">
    <property type="component" value="Chromosome 1"/>
</dbReference>
<feature type="region of interest" description="Disordered" evidence="6">
    <location>
        <begin position="271"/>
        <end position="298"/>
    </location>
</feature>
<evidence type="ECO:0000313" key="7">
    <source>
        <dbReference type="EMBL" id="CAL1696416.1"/>
    </source>
</evidence>
<evidence type="ECO:0000256" key="4">
    <source>
        <dbReference type="ARBA" id="ARBA00022490"/>
    </source>
</evidence>
<evidence type="ECO:0008006" key="9">
    <source>
        <dbReference type="Google" id="ProtNLM"/>
    </source>
</evidence>
<feature type="compositionally biased region" description="Acidic residues" evidence="6">
    <location>
        <begin position="289"/>
        <end position="298"/>
    </location>
</feature>
<keyword evidence="5" id="KW-0539">Nucleus</keyword>
<evidence type="ECO:0000256" key="1">
    <source>
        <dbReference type="ARBA" id="ARBA00004123"/>
    </source>
</evidence>
<keyword evidence="8" id="KW-1185">Reference proteome</keyword>
<evidence type="ECO:0000256" key="6">
    <source>
        <dbReference type="SAM" id="MobiDB-lite"/>
    </source>
</evidence>
<sequence>MSKQTTLNTRSAIIQVFDGFRNELDDHNDRRERLIKSSRDVTNLSKKVIFLLHRIMTDDASPEDQDDHARAARAVSKSRDKLKEIQNLFAGFSHELQGERFWRYQRAVSPGLQEYIEALSFTYYLETGRLISYHEVQKTLSDAEGNNYFPLSVEDYLLGLSDLTGELMRYAISSIPRRGGRAKANEVCAFVRNCKADFESFTPYIRDLRKKQNVTSQSLEKIEDGVYLRVFRHLSLKVPCYLAAYAVAVRSSEYDLPPEILDDLVSRTMSSAFGGDHGGSTRRKRPREDDQEGMEYND</sequence>
<dbReference type="InterPro" id="IPR016069">
    <property type="entry name" value="Translin_C"/>
</dbReference>
<reference evidence="8" key="1">
    <citation type="submission" date="2024-04" db="EMBL/GenBank/DDBJ databases">
        <authorList>
            <person name="Shaw F."/>
            <person name="Minotto A."/>
        </authorList>
    </citation>
    <scope>NUCLEOTIDE SEQUENCE [LARGE SCALE GENOMIC DNA]</scope>
</reference>
<dbReference type="PANTHER" id="PTHR10741">
    <property type="entry name" value="TRANSLIN AND TRANSLIN ASSOCIATED PROTEIN X"/>
    <property type="match status" value="1"/>
</dbReference>
<dbReference type="Gene3D" id="1.20.58.200">
    <property type="entry name" value="Translin, domain 2"/>
    <property type="match status" value="1"/>
</dbReference>
<dbReference type="InterPro" id="IPR016068">
    <property type="entry name" value="Translin_N"/>
</dbReference>
<dbReference type="Pfam" id="PF01997">
    <property type="entry name" value="Translin"/>
    <property type="match status" value="1"/>
</dbReference>
<dbReference type="InterPro" id="IPR036081">
    <property type="entry name" value="Translin_sf"/>
</dbReference>
<evidence type="ECO:0000313" key="8">
    <source>
        <dbReference type="Proteomes" id="UP001497453"/>
    </source>
</evidence>
<dbReference type="Gene3D" id="1.20.58.190">
    <property type="entry name" value="Translin, domain 1"/>
    <property type="match status" value="1"/>
</dbReference>
<protein>
    <recommendedName>
        <fullName evidence="9">Translin</fullName>
    </recommendedName>
</protein>
<dbReference type="CDD" id="cd14820">
    <property type="entry name" value="TRAX"/>
    <property type="match status" value="1"/>
</dbReference>